<dbReference type="GO" id="GO:0043565">
    <property type="term" value="F:sequence-specific DNA binding"/>
    <property type="evidence" value="ECO:0007669"/>
    <property type="project" value="InterPro"/>
</dbReference>
<dbReference type="InterPro" id="IPR009057">
    <property type="entry name" value="Homeodomain-like_sf"/>
</dbReference>
<sequence>MQILTQNEYFGVQRRELFHKGISLSEYDYFDPGTPMHYHENPYFMYVIAGNMVDVNKSGASLLPPGSLMFLNWQEVHRTEKKSNRGRGFHLQIERKWLEAQEINAGLWEGSQVLNHPDFHLQLSKIHYEFRQADNFSILSIELLVLELCGLLTNKFIVPLKHPPLWMDQLKEILHGSAENLSLEELSTELGVHPVHISRTVPVFLDSTLGEYRRKLRVSKALPLLLSKEASLAQIAFESGFSDQSHFNRVFKFYYGKTPARFRKQAGV</sequence>
<accession>A0A1H9K1A7</accession>
<evidence type="ECO:0000313" key="6">
    <source>
        <dbReference type="Proteomes" id="UP000199021"/>
    </source>
</evidence>
<gene>
    <name evidence="5" type="ORF">SAMN05444359_11935</name>
</gene>
<organism evidence="5 6">
    <name type="scientific">Neolewinella agarilytica</name>
    <dbReference type="NCBI Taxonomy" id="478744"/>
    <lineage>
        <taxon>Bacteria</taxon>
        <taxon>Pseudomonadati</taxon>
        <taxon>Bacteroidota</taxon>
        <taxon>Saprospiria</taxon>
        <taxon>Saprospirales</taxon>
        <taxon>Lewinellaceae</taxon>
        <taxon>Neolewinella</taxon>
    </lineage>
</organism>
<dbReference type="RefSeq" id="WP_090170442.1">
    <property type="nucleotide sequence ID" value="NZ_FOFB01000019.1"/>
</dbReference>
<dbReference type="SMART" id="SM00342">
    <property type="entry name" value="HTH_ARAC"/>
    <property type="match status" value="1"/>
</dbReference>
<keyword evidence="3" id="KW-0804">Transcription</keyword>
<dbReference type="InParanoid" id="A0A1H9K1A7"/>
<evidence type="ECO:0000259" key="4">
    <source>
        <dbReference type="PROSITE" id="PS01124"/>
    </source>
</evidence>
<dbReference type="InterPro" id="IPR018062">
    <property type="entry name" value="HTH_AraC-typ_CS"/>
</dbReference>
<dbReference type="InterPro" id="IPR020449">
    <property type="entry name" value="Tscrpt_reg_AraC-type_HTH"/>
</dbReference>
<dbReference type="OrthoDB" id="511992at2"/>
<keyword evidence="6" id="KW-1185">Reference proteome</keyword>
<dbReference type="STRING" id="478744.SAMN05444359_11935"/>
<dbReference type="InterPro" id="IPR018060">
    <property type="entry name" value="HTH_AraC"/>
</dbReference>
<evidence type="ECO:0000256" key="2">
    <source>
        <dbReference type="ARBA" id="ARBA00023125"/>
    </source>
</evidence>
<evidence type="ECO:0000256" key="1">
    <source>
        <dbReference type="ARBA" id="ARBA00023015"/>
    </source>
</evidence>
<dbReference type="Gene3D" id="1.10.10.60">
    <property type="entry name" value="Homeodomain-like"/>
    <property type="match status" value="1"/>
</dbReference>
<keyword evidence="1" id="KW-0805">Transcription regulation</keyword>
<keyword evidence="2 5" id="KW-0238">DNA-binding</keyword>
<proteinExistence type="predicted"/>
<evidence type="ECO:0000313" key="5">
    <source>
        <dbReference type="EMBL" id="SEQ92778.1"/>
    </source>
</evidence>
<dbReference type="EMBL" id="FOFB01000019">
    <property type="protein sequence ID" value="SEQ92778.1"/>
    <property type="molecule type" value="Genomic_DNA"/>
</dbReference>
<protein>
    <submittedName>
        <fullName evidence="5">AraC-type DNA-binding protein</fullName>
    </submittedName>
</protein>
<dbReference type="PROSITE" id="PS00041">
    <property type="entry name" value="HTH_ARAC_FAMILY_1"/>
    <property type="match status" value="1"/>
</dbReference>
<dbReference type="FunCoup" id="A0A1H9K1A7">
    <property type="interactions" value="25"/>
</dbReference>
<dbReference type="GO" id="GO:0003700">
    <property type="term" value="F:DNA-binding transcription factor activity"/>
    <property type="evidence" value="ECO:0007669"/>
    <property type="project" value="InterPro"/>
</dbReference>
<name>A0A1H9K1A7_9BACT</name>
<feature type="domain" description="HTH araC/xylS-type" evidence="4">
    <location>
        <begin position="168"/>
        <end position="265"/>
    </location>
</feature>
<dbReference type="PROSITE" id="PS01124">
    <property type="entry name" value="HTH_ARAC_FAMILY_2"/>
    <property type="match status" value="1"/>
</dbReference>
<dbReference type="Proteomes" id="UP000199021">
    <property type="component" value="Unassembled WGS sequence"/>
</dbReference>
<dbReference type="PANTHER" id="PTHR43280">
    <property type="entry name" value="ARAC-FAMILY TRANSCRIPTIONAL REGULATOR"/>
    <property type="match status" value="1"/>
</dbReference>
<dbReference type="InterPro" id="IPR003313">
    <property type="entry name" value="AraC-bd"/>
</dbReference>
<dbReference type="SUPFAM" id="SSF46689">
    <property type="entry name" value="Homeodomain-like"/>
    <property type="match status" value="1"/>
</dbReference>
<dbReference type="PANTHER" id="PTHR43280:SF2">
    <property type="entry name" value="HTH-TYPE TRANSCRIPTIONAL REGULATOR EXSA"/>
    <property type="match status" value="1"/>
</dbReference>
<dbReference type="PRINTS" id="PR00032">
    <property type="entry name" value="HTHARAC"/>
</dbReference>
<dbReference type="Pfam" id="PF12833">
    <property type="entry name" value="HTH_18"/>
    <property type="match status" value="1"/>
</dbReference>
<reference evidence="6" key="1">
    <citation type="submission" date="2016-10" db="EMBL/GenBank/DDBJ databases">
        <authorList>
            <person name="Varghese N."/>
            <person name="Submissions S."/>
        </authorList>
    </citation>
    <scope>NUCLEOTIDE SEQUENCE [LARGE SCALE GENOMIC DNA]</scope>
    <source>
        <strain evidence="6">DSM 24740</strain>
    </source>
</reference>
<dbReference type="AlphaFoldDB" id="A0A1H9K1A7"/>
<evidence type="ECO:0000256" key="3">
    <source>
        <dbReference type="ARBA" id="ARBA00023163"/>
    </source>
</evidence>
<dbReference type="Pfam" id="PF02311">
    <property type="entry name" value="AraC_binding"/>
    <property type="match status" value="1"/>
</dbReference>